<accession>A0ACC1QSS6</accession>
<proteinExistence type="predicted"/>
<dbReference type="EMBL" id="JANAKD010000587">
    <property type="protein sequence ID" value="KAJ3492552.1"/>
    <property type="molecule type" value="Genomic_DNA"/>
</dbReference>
<dbReference type="Proteomes" id="UP001148737">
    <property type="component" value="Unassembled WGS sequence"/>
</dbReference>
<name>A0ACC1QSS6_9HYPO</name>
<reference evidence="1" key="1">
    <citation type="submission" date="2022-07" db="EMBL/GenBank/DDBJ databases">
        <title>Genome Sequence of Lecanicillium saksenae.</title>
        <authorList>
            <person name="Buettner E."/>
        </authorList>
    </citation>
    <scope>NUCLEOTIDE SEQUENCE</scope>
    <source>
        <strain evidence="1">VT-O1</strain>
    </source>
</reference>
<evidence type="ECO:0000313" key="2">
    <source>
        <dbReference type="Proteomes" id="UP001148737"/>
    </source>
</evidence>
<organism evidence="1 2">
    <name type="scientific">Lecanicillium saksenae</name>
    <dbReference type="NCBI Taxonomy" id="468837"/>
    <lineage>
        <taxon>Eukaryota</taxon>
        <taxon>Fungi</taxon>
        <taxon>Dikarya</taxon>
        <taxon>Ascomycota</taxon>
        <taxon>Pezizomycotina</taxon>
        <taxon>Sordariomycetes</taxon>
        <taxon>Hypocreomycetidae</taxon>
        <taxon>Hypocreales</taxon>
        <taxon>Cordycipitaceae</taxon>
        <taxon>Lecanicillium</taxon>
    </lineage>
</organism>
<protein>
    <submittedName>
        <fullName evidence="1">Uncharacterized protein</fullName>
    </submittedName>
</protein>
<gene>
    <name evidence="1" type="ORF">NLG97_g5313</name>
</gene>
<comment type="caution">
    <text evidence="1">The sequence shown here is derived from an EMBL/GenBank/DDBJ whole genome shotgun (WGS) entry which is preliminary data.</text>
</comment>
<keyword evidence="2" id="KW-1185">Reference proteome</keyword>
<sequence length="1424" mass="156368">MLYTGDKSFWSQATMPDLTLEFEASILQILPSSSFLCFAVALILHYRQKPARIRRSTLLWAKVCVSFCLFLLEAVGLVLRCLFSDRTELTYPAAALDLVAALAIVAVVYVEHRHAIRTSALLGLYLAIGVLIDGTKTHSYFVRNMVASGNVAALAGAARLLLLVLEEVRKDGLLLDAEARSNSGGEVTSGFFTRTFFLYLFPMLNTGYRGVLSINDLGNLGPAMSSGHLFSRLSRYWPAHKQSKNRSLFTACCAAWKWALLLIVIPRLCVIGLTFSQPLVMYVVIGAVDEPSTSDEKSGGLVLATIFAFGGAAVCRAVTTHLKNRMLVRMRGALFSHISAKSYRLKLSQAKKQAAITLMSADFEGIVQGFPDLIEIPFSLLEAGLGMYFLGRFVKIVCLVIFIPLFITTVLAFIFARYMSPALRFWNQNIETRLAKTSRALSQLPAIKSLGLGPKISEYIQHLRTMSLGTAVMVDMVTPVIVIATALFLNTFGETLSAEIVYPILGVVSLVQDPLARLVKLYPSAMSMLGCFERIQEFLCQEEQVDQRLVGCIEPSLALSSLQSASEHIAGRPSTLLRFENASLAPPGAKDPVLSGVDFSILEGSITAMFGSTGSGKTTLANGLLGESDIVEGKLHIDETVKSIAVCGQQTWLSNVSFRDCIVGACEYEPAWFNLVLAYCKLVEDLENLPGGDLYPIGDGGAGLSGGQRQRIGIARAVYAVHFGTRVIVFDDIFSALDKKTALEILSGLCGNQGLLREKRCTVVLSSYLPECLYIADSLVLLDGNGRASYEACKPAGPVRLQVEELLRSGPAGHQNASASEDGKETHEKARRPAPTPNDGIQRAKEARQRGDAKLYLLWIDSIGRIILSLWMLLILVMSIAETFPPIYMRLWIELFPSNRLYLIGYALISASVGVLAAACLLWLFLSLAPRASNNLHKHLTDAVTRATLGFLSTTDSGSLLNRYSQDMELLSKRLPSAAYATFYCLFTTLVQMGAILAGATYMTAILPVVLFAIYLVQRYYLRTSRQLRLLDIESQAPLVAALKESSTGLVYIRSFACQQHCFARFLRLLDQSQRPFYFLLCSQALLALVLDLIAASVGTVLAILSLYVRNSSSQNAAGLAFLNLISLGTSFNRTVLRWTVMETSIGSLSRLRDFLISTPMETRKDTIDLPKNWPHTGRVELRNVVARYSVEKQHGQPSVLQGVSVQIQPGKKVGIMGRTGSGKSSLLYSLLGFLYYEGTIEVDGVDLSTAQPDELRSRIITISQDLVELDGTIRDNLFPYDKTWGKTTDAVVDEKVKAEAEKRDQIAQETLVRLGIWDPLPSKGGLDAVLDDVGYSHGDTQLFCIARAVVRRRWTGSKLILLDEATASVDTRRDQLVREIMAEYFQGCTIIVVAHRVETIADSNLTIHMANGKIDHVDNKDSR</sequence>
<evidence type="ECO:0000313" key="1">
    <source>
        <dbReference type="EMBL" id="KAJ3492552.1"/>
    </source>
</evidence>